<comment type="caution">
    <text evidence="3">The sequence shown here is derived from an EMBL/GenBank/DDBJ whole genome shotgun (WGS) entry which is preliminary data.</text>
</comment>
<dbReference type="Gene3D" id="3.10.100.10">
    <property type="entry name" value="Mannose-Binding Protein A, subunit A"/>
    <property type="match status" value="1"/>
</dbReference>
<feature type="signal peptide" evidence="2">
    <location>
        <begin position="1"/>
        <end position="23"/>
    </location>
</feature>
<gene>
    <name evidence="3" type="ORF">CLODIP_2_CD05973</name>
</gene>
<dbReference type="InterPro" id="IPR016187">
    <property type="entry name" value="CTDL_fold"/>
</dbReference>
<dbReference type="AlphaFoldDB" id="A0A8S1DN57"/>
<accession>A0A8S1DN57</accession>
<proteinExistence type="predicted"/>
<evidence type="ECO:0000256" key="1">
    <source>
        <dbReference type="SAM" id="MobiDB-lite"/>
    </source>
</evidence>
<feature type="region of interest" description="Disordered" evidence="1">
    <location>
        <begin position="49"/>
        <end position="71"/>
    </location>
</feature>
<dbReference type="Proteomes" id="UP000494165">
    <property type="component" value="Unassembled WGS sequence"/>
</dbReference>
<keyword evidence="2" id="KW-0732">Signal</keyword>
<feature type="chain" id="PRO_5035764436" description="C-type lectin domain-containing protein" evidence="2">
    <location>
        <begin position="24"/>
        <end position="264"/>
    </location>
</feature>
<name>A0A8S1DN57_9INSE</name>
<evidence type="ECO:0008006" key="5">
    <source>
        <dbReference type="Google" id="ProtNLM"/>
    </source>
</evidence>
<reference evidence="3 4" key="1">
    <citation type="submission" date="2020-04" db="EMBL/GenBank/DDBJ databases">
        <authorList>
            <person name="Alioto T."/>
            <person name="Alioto T."/>
            <person name="Gomez Garrido J."/>
        </authorList>
    </citation>
    <scope>NUCLEOTIDE SEQUENCE [LARGE SCALE GENOMIC DNA]</scope>
</reference>
<dbReference type="InterPro" id="IPR016186">
    <property type="entry name" value="C-type_lectin-like/link_sf"/>
</dbReference>
<protein>
    <recommendedName>
        <fullName evidence="5">C-type lectin domain-containing protein</fullName>
    </recommendedName>
</protein>
<organism evidence="3 4">
    <name type="scientific">Cloeon dipterum</name>
    <dbReference type="NCBI Taxonomy" id="197152"/>
    <lineage>
        <taxon>Eukaryota</taxon>
        <taxon>Metazoa</taxon>
        <taxon>Ecdysozoa</taxon>
        <taxon>Arthropoda</taxon>
        <taxon>Hexapoda</taxon>
        <taxon>Insecta</taxon>
        <taxon>Pterygota</taxon>
        <taxon>Palaeoptera</taxon>
        <taxon>Ephemeroptera</taxon>
        <taxon>Pisciforma</taxon>
        <taxon>Baetidae</taxon>
        <taxon>Cloeon</taxon>
    </lineage>
</organism>
<dbReference type="EMBL" id="CADEPI010000241">
    <property type="protein sequence ID" value="CAB3381672.1"/>
    <property type="molecule type" value="Genomic_DNA"/>
</dbReference>
<sequence>MLRSEIGILGSLLLLSVFSSAGASKTDEILDLITKLQGLVKKINFSPSTLSATDATSRPTTTSRRPSPPTTTIPAGFVIFARDFTPVDPAANRKYCYEAVCPGIYCKEEDITKYGKLRRAVPIPKIHSLCSNTIRMFISMNKYDFKMAITSCCQYNGTLQSLNSPDVISCFQELIKAEKKQKNIFWTSGIYSKECDAYVWCPEREIVSDVGPQKWRKGFPNRTAGECLAVQTGQDKEEENGLFNLMCNTPSRHMCYGSPEVMYH</sequence>
<dbReference type="SUPFAM" id="SSF56436">
    <property type="entry name" value="C-type lectin-like"/>
    <property type="match status" value="1"/>
</dbReference>
<evidence type="ECO:0000313" key="3">
    <source>
        <dbReference type="EMBL" id="CAB3381672.1"/>
    </source>
</evidence>
<evidence type="ECO:0000313" key="4">
    <source>
        <dbReference type="Proteomes" id="UP000494165"/>
    </source>
</evidence>
<evidence type="ECO:0000256" key="2">
    <source>
        <dbReference type="SAM" id="SignalP"/>
    </source>
</evidence>
<keyword evidence="4" id="KW-1185">Reference proteome</keyword>
<feature type="compositionally biased region" description="Low complexity" evidence="1">
    <location>
        <begin position="56"/>
        <end position="65"/>
    </location>
</feature>